<evidence type="ECO:0000313" key="1">
    <source>
        <dbReference type="EMBL" id="PES29617.1"/>
    </source>
</evidence>
<accession>A0AAE5UA03</accession>
<dbReference type="InterPro" id="IPR021617">
    <property type="entry name" value="DUF3231"/>
</dbReference>
<dbReference type="AlphaFoldDB" id="A0AAE5UA03"/>
<comment type="caution">
    <text evidence="1">The sequence shown here is derived from an EMBL/GenBank/DDBJ whole genome shotgun (WGS) entry which is preliminary data.</text>
</comment>
<dbReference type="Proteomes" id="UP000220341">
    <property type="component" value="Unassembled WGS sequence"/>
</dbReference>
<dbReference type="Gene3D" id="1.20.1260.10">
    <property type="match status" value="2"/>
</dbReference>
<dbReference type="InterPro" id="IPR012347">
    <property type="entry name" value="Ferritin-like"/>
</dbReference>
<evidence type="ECO:0000313" key="2">
    <source>
        <dbReference type="Proteomes" id="UP000220341"/>
    </source>
</evidence>
<organism evidence="1 2">
    <name type="scientific">Priestia megaterium</name>
    <name type="common">Bacillus megaterium</name>
    <dbReference type="NCBI Taxonomy" id="1404"/>
    <lineage>
        <taxon>Bacteria</taxon>
        <taxon>Bacillati</taxon>
        <taxon>Bacillota</taxon>
        <taxon>Bacilli</taxon>
        <taxon>Bacillales</taxon>
        <taxon>Bacillaceae</taxon>
        <taxon>Priestia</taxon>
    </lineage>
</organism>
<dbReference type="Pfam" id="PF11553">
    <property type="entry name" value="DUF3231"/>
    <property type="match status" value="2"/>
</dbReference>
<proteinExistence type="predicted"/>
<sequence length="340" mass="39496">MALIRRNRKLQKKNRLTSPEMANLWTHYIRETLSICVNKYMLHTIQDPEIHSLFQTALHYSLKHIDTLKALFKKEKFPIPKGFTEEDVNLEAPPLFTDVLCLKSLYMMSTHGHNEMSLSFTTSLRPDIVDFYYQCNLNAMEIYKKTKDLLISKQLYQQPPTYITPNKVELIKHYHYVTDVFGKQRPINTIESGHAYFNLHKTFIAKAMILGFSQVSKNQNVRALLEKSLQVKNKHIDVFSSLLTKDNLHLPQSCETEVTNSNISPFSDRLMLLQTGFLFGVAVTYYNAALIASMRADISAHYEKAALDSLWIYSRIGKDMIDNHWMEQPPQADDRKRLDD</sequence>
<gene>
    <name evidence="1" type="ORF">CN497_24435</name>
</gene>
<name>A0AAE5UA03_PRIMG</name>
<dbReference type="EMBL" id="NTYW01000076">
    <property type="protein sequence ID" value="PES29617.1"/>
    <property type="molecule type" value="Genomic_DNA"/>
</dbReference>
<reference evidence="1 2" key="1">
    <citation type="submission" date="2017-09" db="EMBL/GenBank/DDBJ databases">
        <title>Large-scale bioinformatics analysis of Bacillus genomes uncovers conserved roles of natural products in bacterial physiology.</title>
        <authorList>
            <consortium name="Agbiome Team Llc"/>
            <person name="Bleich R.M."/>
            <person name="Kirk G.J."/>
            <person name="Santa Maria K.C."/>
            <person name="Allen S.E."/>
            <person name="Farag S."/>
            <person name="Shank E.A."/>
            <person name="Bowers A."/>
        </authorList>
    </citation>
    <scope>NUCLEOTIDE SEQUENCE [LARGE SCALE GENOMIC DNA]</scope>
    <source>
        <strain evidence="1 2">AFS003013</strain>
    </source>
</reference>
<evidence type="ECO:0008006" key="3">
    <source>
        <dbReference type="Google" id="ProtNLM"/>
    </source>
</evidence>
<protein>
    <recommendedName>
        <fullName evidence="3">DUF3231 family protein</fullName>
    </recommendedName>
</protein>